<evidence type="ECO:0000313" key="8">
    <source>
        <dbReference type="Proteomes" id="UP000515847"/>
    </source>
</evidence>
<keyword evidence="4" id="KW-0862">Zinc</keyword>
<protein>
    <recommendedName>
        <fullName evidence="6">JAB domain-containing protein</fullName>
    </recommendedName>
</protein>
<dbReference type="GO" id="GO:0006508">
    <property type="term" value="P:proteolysis"/>
    <property type="evidence" value="ECO:0007669"/>
    <property type="project" value="UniProtKB-KW"/>
</dbReference>
<dbReference type="Pfam" id="PF14464">
    <property type="entry name" value="Prok-JAB"/>
    <property type="match status" value="1"/>
</dbReference>
<evidence type="ECO:0000256" key="5">
    <source>
        <dbReference type="ARBA" id="ARBA00023049"/>
    </source>
</evidence>
<keyword evidence="5" id="KW-0482">Metalloprotease</keyword>
<keyword evidence="3" id="KW-0378">Hydrolase</keyword>
<evidence type="ECO:0000256" key="4">
    <source>
        <dbReference type="ARBA" id="ARBA00022833"/>
    </source>
</evidence>
<evidence type="ECO:0000256" key="3">
    <source>
        <dbReference type="ARBA" id="ARBA00022801"/>
    </source>
</evidence>
<dbReference type="InterPro" id="IPR028090">
    <property type="entry name" value="JAB_dom_prok"/>
</dbReference>
<reference evidence="7 8" key="1">
    <citation type="journal article" date="2019" name="Front. Microbiol.">
        <title>Thermoanaerosceptrum fracticalcis gen. nov. sp. nov., a Novel Fumarate-Fermenting Microorganism From a Deep Fractured Carbonate Aquifer of the US Great Basin.</title>
        <authorList>
            <person name="Hamilton-Brehm S.D."/>
            <person name="Stewart L.E."/>
            <person name="Zavarin M."/>
            <person name="Caldwell M."/>
            <person name="Lawson P.A."/>
            <person name="Onstott T.C."/>
            <person name="Grzymski J."/>
            <person name="Neveux I."/>
            <person name="Lollar B.S."/>
            <person name="Russell C.E."/>
            <person name="Moser D.P."/>
        </authorList>
    </citation>
    <scope>NUCLEOTIDE SEQUENCE [LARGE SCALE GENOMIC DNA]</scope>
    <source>
        <strain evidence="7 8">DRI-13</strain>
    </source>
</reference>
<dbReference type="Proteomes" id="UP000515847">
    <property type="component" value="Chromosome"/>
</dbReference>
<proteinExistence type="predicted"/>
<keyword evidence="8" id="KW-1185">Reference proteome</keyword>
<dbReference type="RefSeq" id="WP_034424776.1">
    <property type="nucleotide sequence ID" value="NZ_CP045798.1"/>
</dbReference>
<sequence>MADQQHNNYPDTLMLIQNSFTTILLDAIQFYPQESKRHKAESHGLLFGNIQKGIFECDYIFPVGNVAYRKDDEIKNNPKVDEAIKNAKHLLSTSKCYGDYHSHPNTLSFNGWAGPSNMDVLYAKSLKLPYMIIIAISRSSLFEKQLSIECLRSKRKEYHYEKKAGDHDCPREELIEGESAYIEGRFKKYKFEMRAYKYEANCLREINLISSEAEMLIELIKNDIDIENLMPEMTYGLRKIEYDFRVLGTQDNNNMERAKQNLLYHINRIKGLKG</sequence>
<evidence type="ECO:0000256" key="1">
    <source>
        <dbReference type="ARBA" id="ARBA00022670"/>
    </source>
</evidence>
<feature type="domain" description="JAB" evidence="6">
    <location>
        <begin position="29"/>
        <end position="136"/>
    </location>
</feature>
<dbReference type="AlphaFoldDB" id="A0A7G6E088"/>
<dbReference type="SUPFAM" id="SSF102712">
    <property type="entry name" value="JAB1/MPN domain"/>
    <property type="match status" value="1"/>
</dbReference>
<organism evidence="7 8">
    <name type="scientific">Thermanaerosceptrum fracticalcis</name>
    <dbReference type="NCBI Taxonomy" id="1712410"/>
    <lineage>
        <taxon>Bacteria</taxon>
        <taxon>Bacillati</taxon>
        <taxon>Bacillota</taxon>
        <taxon>Clostridia</taxon>
        <taxon>Eubacteriales</taxon>
        <taxon>Peptococcaceae</taxon>
        <taxon>Thermanaerosceptrum</taxon>
    </lineage>
</organism>
<dbReference type="GO" id="GO:0008237">
    <property type="term" value="F:metallopeptidase activity"/>
    <property type="evidence" value="ECO:0007669"/>
    <property type="project" value="UniProtKB-KW"/>
</dbReference>
<dbReference type="EMBL" id="CP045798">
    <property type="protein sequence ID" value="QNB45492.1"/>
    <property type="molecule type" value="Genomic_DNA"/>
</dbReference>
<gene>
    <name evidence="7" type="ORF">BR63_03655</name>
</gene>
<evidence type="ECO:0000313" key="7">
    <source>
        <dbReference type="EMBL" id="QNB45492.1"/>
    </source>
</evidence>
<keyword evidence="2" id="KW-0479">Metal-binding</keyword>
<keyword evidence="1" id="KW-0645">Protease</keyword>
<dbReference type="GO" id="GO:0046872">
    <property type="term" value="F:metal ion binding"/>
    <property type="evidence" value="ECO:0007669"/>
    <property type="project" value="UniProtKB-KW"/>
</dbReference>
<accession>A0A7G6E088</accession>
<dbReference type="Gene3D" id="3.40.140.10">
    <property type="entry name" value="Cytidine Deaminase, domain 2"/>
    <property type="match status" value="1"/>
</dbReference>
<name>A0A7G6E088_THEFR</name>
<evidence type="ECO:0000259" key="6">
    <source>
        <dbReference type="Pfam" id="PF14464"/>
    </source>
</evidence>
<evidence type="ECO:0000256" key="2">
    <source>
        <dbReference type="ARBA" id="ARBA00022723"/>
    </source>
</evidence>
<dbReference type="KEGG" id="tfr:BR63_03655"/>
<dbReference type="OrthoDB" id="2888302at2"/>